<dbReference type="InterPro" id="IPR036874">
    <property type="entry name" value="Carbonic_anhydrase_sf"/>
</dbReference>
<dbReference type="PANTHER" id="PTHR43175:SF3">
    <property type="entry name" value="CARBON DISULFIDE HYDROLASE"/>
    <property type="match status" value="1"/>
</dbReference>
<evidence type="ECO:0000313" key="9">
    <source>
        <dbReference type="Proteomes" id="UP000678016"/>
    </source>
</evidence>
<accession>A0ABX8C7Z8</accession>
<dbReference type="SMART" id="SM00947">
    <property type="entry name" value="Pro_CA"/>
    <property type="match status" value="1"/>
</dbReference>
<comment type="cofactor">
    <cofactor evidence="1">
        <name>Zn(2+)</name>
        <dbReference type="ChEBI" id="CHEBI:29105"/>
    </cofactor>
</comment>
<dbReference type="CDD" id="cd03379">
    <property type="entry name" value="beta_CA_cladeD"/>
    <property type="match status" value="1"/>
</dbReference>
<comment type="similarity">
    <text evidence="2">Belongs to the beta-class carbonic anhydrase family.</text>
</comment>
<dbReference type="RefSeq" id="WP_212643301.1">
    <property type="nucleotide sequence ID" value="NZ_CP074132.1"/>
</dbReference>
<keyword evidence="4" id="KW-0479">Metal-binding</keyword>
<dbReference type="Proteomes" id="UP000678016">
    <property type="component" value="Chromosome"/>
</dbReference>
<dbReference type="EC" id="4.2.1.1" evidence="3"/>
<protein>
    <recommendedName>
        <fullName evidence="3">carbonic anhydrase</fullName>
        <ecNumber evidence="3">4.2.1.1</ecNumber>
    </recommendedName>
</protein>
<gene>
    <name evidence="8" type="ORF">KGD83_08580</name>
</gene>
<organism evidence="8 9">
    <name type="scientific">Nocardiopsis akebiae</name>
    <dbReference type="NCBI Taxonomy" id="2831968"/>
    <lineage>
        <taxon>Bacteria</taxon>
        <taxon>Bacillati</taxon>
        <taxon>Actinomycetota</taxon>
        <taxon>Actinomycetes</taxon>
        <taxon>Streptosporangiales</taxon>
        <taxon>Nocardiopsidaceae</taxon>
        <taxon>Nocardiopsis</taxon>
    </lineage>
</organism>
<evidence type="ECO:0000313" key="8">
    <source>
        <dbReference type="EMBL" id="QUX30549.1"/>
    </source>
</evidence>
<sequence>MSDNSGTTSSSAFDDFLPANDAYAESFSLSGLEPVAARGLGLVTCMDSRIEPLDMLGLKPGDAKILRNAGARVTDDTLRTLVLAVYLLGVDRVLIMPHTRCKMASVESDDAVHDLIEEKYGVDTRSLEFHTDNDQMGALRHDLERIRHHPLLPEGLPVAGALYDVDTGRITMTDL</sequence>
<evidence type="ECO:0000256" key="5">
    <source>
        <dbReference type="ARBA" id="ARBA00022833"/>
    </source>
</evidence>
<dbReference type="PANTHER" id="PTHR43175">
    <property type="entry name" value="CARBONIC ANHYDRASE"/>
    <property type="match status" value="1"/>
</dbReference>
<evidence type="ECO:0000256" key="6">
    <source>
        <dbReference type="ARBA" id="ARBA00024993"/>
    </source>
</evidence>
<evidence type="ECO:0000256" key="1">
    <source>
        <dbReference type="ARBA" id="ARBA00001947"/>
    </source>
</evidence>
<keyword evidence="5" id="KW-0862">Zinc</keyword>
<evidence type="ECO:0000256" key="2">
    <source>
        <dbReference type="ARBA" id="ARBA00006217"/>
    </source>
</evidence>
<comment type="function">
    <text evidence="6">Catalyzes the reversible hydration of carbon dioxide to form bicarbonate.</text>
</comment>
<dbReference type="InterPro" id="IPR001765">
    <property type="entry name" value="Carbonic_anhydrase"/>
</dbReference>
<comment type="catalytic activity">
    <reaction evidence="7">
        <text>hydrogencarbonate + H(+) = CO2 + H2O</text>
        <dbReference type="Rhea" id="RHEA:10748"/>
        <dbReference type="ChEBI" id="CHEBI:15377"/>
        <dbReference type="ChEBI" id="CHEBI:15378"/>
        <dbReference type="ChEBI" id="CHEBI:16526"/>
        <dbReference type="ChEBI" id="CHEBI:17544"/>
        <dbReference type="EC" id="4.2.1.1"/>
    </reaction>
</comment>
<name>A0ABX8C7Z8_9ACTN</name>
<dbReference type="SUPFAM" id="SSF53056">
    <property type="entry name" value="beta-carbonic anhydrase, cab"/>
    <property type="match status" value="1"/>
</dbReference>
<keyword evidence="9" id="KW-1185">Reference proteome</keyword>
<dbReference type="Gene3D" id="3.40.1050.10">
    <property type="entry name" value="Carbonic anhydrase"/>
    <property type="match status" value="1"/>
</dbReference>
<proteinExistence type="inferred from homology"/>
<dbReference type="Pfam" id="PF00484">
    <property type="entry name" value="Pro_CA"/>
    <property type="match status" value="1"/>
</dbReference>
<dbReference type="EMBL" id="CP074132">
    <property type="protein sequence ID" value="QUX30549.1"/>
    <property type="molecule type" value="Genomic_DNA"/>
</dbReference>
<reference evidence="9" key="1">
    <citation type="submission" date="2021-05" db="EMBL/GenBank/DDBJ databases">
        <title>Direct Submission.</title>
        <authorList>
            <person name="Li K."/>
            <person name="Gao J."/>
        </authorList>
    </citation>
    <scope>NUCLEOTIDE SEQUENCE [LARGE SCALE GENOMIC DNA]</scope>
    <source>
        <strain evidence="9">HDS12</strain>
    </source>
</reference>
<evidence type="ECO:0000256" key="7">
    <source>
        <dbReference type="ARBA" id="ARBA00048348"/>
    </source>
</evidence>
<evidence type="ECO:0000256" key="4">
    <source>
        <dbReference type="ARBA" id="ARBA00022723"/>
    </source>
</evidence>
<evidence type="ECO:0000256" key="3">
    <source>
        <dbReference type="ARBA" id="ARBA00012925"/>
    </source>
</evidence>